<reference evidence="1 2" key="1">
    <citation type="journal article" date="2016" name="Nat. Commun.">
        <title>Thousands of microbial genomes shed light on interconnected biogeochemical processes in an aquifer system.</title>
        <authorList>
            <person name="Anantharaman K."/>
            <person name="Brown C.T."/>
            <person name="Hug L.A."/>
            <person name="Sharon I."/>
            <person name="Castelle C.J."/>
            <person name="Probst A.J."/>
            <person name="Thomas B.C."/>
            <person name="Singh A."/>
            <person name="Wilkins M.J."/>
            <person name="Karaoz U."/>
            <person name="Brodie E.L."/>
            <person name="Williams K.H."/>
            <person name="Hubbard S.S."/>
            <person name="Banfield J.F."/>
        </authorList>
    </citation>
    <scope>NUCLEOTIDE SEQUENCE [LARGE SCALE GENOMIC DNA]</scope>
</reference>
<protein>
    <submittedName>
        <fullName evidence="1">Uncharacterized protein</fullName>
    </submittedName>
</protein>
<dbReference type="Proteomes" id="UP000177803">
    <property type="component" value="Unassembled WGS sequence"/>
</dbReference>
<name>A0A1F6NK56_9BACT</name>
<proteinExistence type="predicted"/>
<accession>A0A1F6NK56</accession>
<organism evidence="1 2">
    <name type="scientific">Candidatus Magasanikbacteria bacterium RIFOXYA2_FULL_44_8</name>
    <dbReference type="NCBI Taxonomy" id="1798696"/>
    <lineage>
        <taxon>Bacteria</taxon>
        <taxon>Candidatus Magasanikiibacteriota</taxon>
    </lineage>
</organism>
<comment type="caution">
    <text evidence="1">The sequence shown here is derived from an EMBL/GenBank/DDBJ whole genome shotgun (WGS) entry which is preliminary data.</text>
</comment>
<dbReference type="AlphaFoldDB" id="A0A1F6NK56"/>
<dbReference type="EMBL" id="MFQR01000032">
    <property type="protein sequence ID" value="OGH84272.1"/>
    <property type="molecule type" value="Genomic_DNA"/>
</dbReference>
<sequence length="227" mass="25787">MTNFHDLVGAYNTAPNGSQEQKAALAQAYEMADDSGEYLWVRERLTDTQEKESMLEKAINSANVYYDWWLVLGAIRRSHPRRTHVLRTCVALAADCHDLENLLDHTNTPPEERQPKSDAEQLTHWLTENARIRMGPPPPPTPEEVEKENLDAAVDDRANRAIITGKMLSLATKFTHCVRVYNLSAPGSDLQRAAYEKANYFAEEGLMDHTKSSELEWLEEHKPTPKT</sequence>
<gene>
    <name evidence="1" type="ORF">A2261_02640</name>
</gene>
<evidence type="ECO:0000313" key="2">
    <source>
        <dbReference type="Proteomes" id="UP000177803"/>
    </source>
</evidence>
<evidence type="ECO:0000313" key="1">
    <source>
        <dbReference type="EMBL" id="OGH84272.1"/>
    </source>
</evidence>